<dbReference type="AlphaFoldDB" id="A0A1S2PBB9"/>
<gene>
    <name evidence="2" type="ORF">BIV24_17055</name>
</gene>
<dbReference type="EMBL" id="MLYP01000043">
    <property type="protein sequence ID" value="OIJ90887.1"/>
    <property type="molecule type" value="Genomic_DNA"/>
</dbReference>
<accession>A0A1S2PBB9</accession>
<protein>
    <submittedName>
        <fullName evidence="2">Uncharacterized protein</fullName>
    </submittedName>
</protein>
<evidence type="ECO:0000313" key="3">
    <source>
        <dbReference type="Proteomes" id="UP000179935"/>
    </source>
</evidence>
<dbReference type="STRING" id="1428652.BIV24_17055"/>
<dbReference type="Proteomes" id="UP000179935">
    <property type="component" value="Unassembled WGS sequence"/>
</dbReference>
<keyword evidence="3" id="KW-1185">Reference proteome</keyword>
<sequence length="63" mass="6861">MLEEEWLLDEIEGARRGGFCCEPAGAFGALPRALGPDMELDRVPRVRKAERKSPIGGTPVTHA</sequence>
<comment type="caution">
    <text evidence="2">The sequence shown here is derived from an EMBL/GenBank/DDBJ whole genome shotgun (WGS) entry which is preliminary data.</text>
</comment>
<name>A0A1S2PBB9_9ACTN</name>
<evidence type="ECO:0000256" key="1">
    <source>
        <dbReference type="SAM" id="MobiDB-lite"/>
    </source>
</evidence>
<feature type="region of interest" description="Disordered" evidence="1">
    <location>
        <begin position="41"/>
        <end position="63"/>
    </location>
</feature>
<evidence type="ECO:0000313" key="2">
    <source>
        <dbReference type="EMBL" id="OIJ90887.1"/>
    </source>
</evidence>
<organism evidence="2 3">
    <name type="scientific">Streptomyces colonosanans</name>
    <dbReference type="NCBI Taxonomy" id="1428652"/>
    <lineage>
        <taxon>Bacteria</taxon>
        <taxon>Bacillati</taxon>
        <taxon>Actinomycetota</taxon>
        <taxon>Actinomycetes</taxon>
        <taxon>Kitasatosporales</taxon>
        <taxon>Streptomycetaceae</taxon>
        <taxon>Streptomyces</taxon>
    </lineage>
</organism>
<reference evidence="2 3" key="1">
    <citation type="submission" date="2016-10" db="EMBL/GenBank/DDBJ databases">
        <title>Genome sequence of Streptomyces sp. MUSC 93.</title>
        <authorList>
            <person name="Lee L.-H."/>
            <person name="Ser H.-L."/>
            <person name="Law J.W.-F."/>
        </authorList>
    </citation>
    <scope>NUCLEOTIDE SEQUENCE [LARGE SCALE GENOMIC DNA]</scope>
    <source>
        <strain evidence="2 3">MUSC 93</strain>
    </source>
</reference>
<proteinExistence type="predicted"/>